<keyword evidence="2" id="KW-1185">Reference proteome</keyword>
<evidence type="ECO:0000313" key="1">
    <source>
        <dbReference type="EMBL" id="CAL8113187.1"/>
    </source>
</evidence>
<gene>
    <name evidence="1" type="ORF">ODALV1_LOCUS15939</name>
</gene>
<accession>A0ABP1R2X8</accession>
<dbReference type="EMBL" id="CAXLJM020000049">
    <property type="protein sequence ID" value="CAL8113187.1"/>
    <property type="molecule type" value="Genomic_DNA"/>
</dbReference>
<organism evidence="1 2">
    <name type="scientific">Orchesella dallaii</name>
    <dbReference type="NCBI Taxonomy" id="48710"/>
    <lineage>
        <taxon>Eukaryota</taxon>
        <taxon>Metazoa</taxon>
        <taxon>Ecdysozoa</taxon>
        <taxon>Arthropoda</taxon>
        <taxon>Hexapoda</taxon>
        <taxon>Collembola</taxon>
        <taxon>Entomobryomorpha</taxon>
        <taxon>Entomobryoidea</taxon>
        <taxon>Orchesellidae</taxon>
        <taxon>Orchesellinae</taxon>
        <taxon>Orchesella</taxon>
    </lineage>
</organism>
<proteinExistence type="predicted"/>
<reference evidence="1 2" key="1">
    <citation type="submission" date="2024-08" db="EMBL/GenBank/DDBJ databases">
        <authorList>
            <person name="Cucini C."/>
            <person name="Frati F."/>
        </authorList>
    </citation>
    <scope>NUCLEOTIDE SEQUENCE [LARGE SCALE GENOMIC DNA]</scope>
</reference>
<name>A0ABP1R2X8_9HEXA</name>
<comment type="caution">
    <text evidence="1">The sequence shown here is derived from an EMBL/GenBank/DDBJ whole genome shotgun (WGS) entry which is preliminary data.</text>
</comment>
<evidence type="ECO:0000313" key="2">
    <source>
        <dbReference type="Proteomes" id="UP001642540"/>
    </source>
</evidence>
<dbReference type="Proteomes" id="UP001642540">
    <property type="component" value="Unassembled WGS sequence"/>
</dbReference>
<protein>
    <submittedName>
        <fullName evidence="1">Uncharacterized protein</fullName>
    </submittedName>
</protein>
<sequence>MTIIKLFRQNLVIWMCFQVTFVYAGVLPSSKNNTRITDFEINPGSNGIPIIVPGGLDIEIDIPGAGGGATTFNPVTTFPILSTSTSSSGGTIGKYAWQ</sequence>